<feature type="transmembrane region" description="Helical" evidence="1">
    <location>
        <begin position="121"/>
        <end position="145"/>
    </location>
</feature>
<feature type="transmembrane region" description="Helical" evidence="1">
    <location>
        <begin position="79"/>
        <end position="101"/>
    </location>
</feature>
<name>A0ABT6ZFM2_9MICO</name>
<dbReference type="RefSeq" id="WP_283716601.1">
    <property type="nucleotide sequence ID" value="NZ_JASJND010000006.1"/>
</dbReference>
<accession>A0ABT6ZFM2</accession>
<proteinExistence type="predicted"/>
<keyword evidence="1" id="KW-0472">Membrane</keyword>
<keyword evidence="3" id="KW-1185">Reference proteome</keyword>
<sequence>MNVAELIVRASSLLIAPHCRATLNEAWIADLHYARDAGITPMQIAAGAFLTAVSPHNLRRTLKSTTNRRSTFMSPTRNTAALIAVWSLWILAALALLNVGVQAWPTPDGSGPYFAFAADAMIPLGPVLVVAAAIGIGTGVVGIGVDLFRGSNLRRTSVNG</sequence>
<evidence type="ECO:0000256" key="1">
    <source>
        <dbReference type="SAM" id="Phobius"/>
    </source>
</evidence>
<keyword evidence="1" id="KW-1133">Transmembrane helix</keyword>
<dbReference type="Proteomes" id="UP001321481">
    <property type="component" value="Unassembled WGS sequence"/>
</dbReference>
<organism evidence="2 3">
    <name type="scientific">Microbacterium dauci</name>
    <dbReference type="NCBI Taxonomy" id="3048008"/>
    <lineage>
        <taxon>Bacteria</taxon>
        <taxon>Bacillati</taxon>
        <taxon>Actinomycetota</taxon>
        <taxon>Actinomycetes</taxon>
        <taxon>Micrococcales</taxon>
        <taxon>Microbacteriaceae</taxon>
        <taxon>Microbacterium</taxon>
    </lineage>
</organism>
<protein>
    <submittedName>
        <fullName evidence="2">Uncharacterized protein</fullName>
    </submittedName>
</protein>
<keyword evidence="1" id="KW-0812">Transmembrane</keyword>
<gene>
    <name evidence="2" type="ORF">QNI14_10855</name>
</gene>
<feature type="transmembrane region" description="Helical" evidence="1">
    <location>
        <begin position="37"/>
        <end position="58"/>
    </location>
</feature>
<dbReference type="EMBL" id="JASJND010000006">
    <property type="protein sequence ID" value="MDJ1114948.1"/>
    <property type="molecule type" value="Genomic_DNA"/>
</dbReference>
<reference evidence="2 3" key="1">
    <citation type="submission" date="2023-05" db="EMBL/GenBank/DDBJ databases">
        <title>Microbacterium dauci sp.nov., Isolated from Carrot Rhizosphere Soil.</title>
        <authorList>
            <person name="Xiao Z."/>
            <person name="Zheng J."/>
        </authorList>
    </citation>
    <scope>NUCLEOTIDE SEQUENCE [LARGE SCALE GENOMIC DNA]</scope>
    <source>
        <strain evidence="2 3">LX3-4</strain>
    </source>
</reference>
<comment type="caution">
    <text evidence="2">The sequence shown here is derived from an EMBL/GenBank/DDBJ whole genome shotgun (WGS) entry which is preliminary data.</text>
</comment>
<evidence type="ECO:0000313" key="3">
    <source>
        <dbReference type="Proteomes" id="UP001321481"/>
    </source>
</evidence>
<evidence type="ECO:0000313" key="2">
    <source>
        <dbReference type="EMBL" id="MDJ1114948.1"/>
    </source>
</evidence>